<keyword evidence="3" id="KW-1185">Reference proteome</keyword>
<protein>
    <submittedName>
        <fullName evidence="2">Uncharacterized protein</fullName>
    </submittedName>
</protein>
<dbReference type="Proteomes" id="UP001147653">
    <property type="component" value="Unassembled WGS sequence"/>
</dbReference>
<comment type="caution">
    <text evidence="2">The sequence shown here is derived from an EMBL/GenBank/DDBJ whole genome shotgun (WGS) entry which is preliminary data.</text>
</comment>
<feature type="chain" id="PRO_5040957104" evidence="1">
    <location>
        <begin position="19"/>
        <end position="334"/>
    </location>
</feature>
<evidence type="ECO:0000313" key="2">
    <source>
        <dbReference type="EMBL" id="MDA0184788.1"/>
    </source>
</evidence>
<keyword evidence="1" id="KW-0732">Signal</keyword>
<dbReference type="AlphaFoldDB" id="A0A9X3SBK5"/>
<evidence type="ECO:0000313" key="3">
    <source>
        <dbReference type="Proteomes" id="UP001147653"/>
    </source>
</evidence>
<sequence>MSAAVVLAALALAAPANDAPAGATAFQSVTAENGAVTEREAQANLDGATPDAGVPRCLGSASFERTVWFRVEAAGVPRRVKVEATGPTTTPPDLAAFVQGANGVEALAEPQACDGVGSPVADAGEGASVVDLHVPAGRQVLIQAGGREADRLLLSLATTDLTPLAAPPGDHAAQAPLGPGTIPLAGATLTEEDPAQPACPAAASVWRRIDVPVAGRVRLVATGAATLTAFAGGEALACADRRRASVELTVDAPAGPLLVRLGADTWTAPDATLAVATPVAGSAPPPGAAPCADKTRPTVKLASTRTLTRPRGAAAAPAAGDIAAARLADTARVA</sequence>
<reference evidence="2" key="1">
    <citation type="submission" date="2022-10" db="EMBL/GenBank/DDBJ databases">
        <title>The WGS of Solirubrobacter phytolaccae KCTC 29190.</title>
        <authorList>
            <person name="Jiang Z."/>
        </authorList>
    </citation>
    <scope>NUCLEOTIDE SEQUENCE</scope>
    <source>
        <strain evidence="2">KCTC 29190</strain>
    </source>
</reference>
<feature type="non-terminal residue" evidence="2">
    <location>
        <position position="334"/>
    </location>
</feature>
<accession>A0A9X3SBK5</accession>
<organism evidence="2 3">
    <name type="scientific">Solirubrobacter phytolaccae</name>
    <dbReference type="NCBI Taxonomy" id="1404360"/>
    <lineage>
        <taxon>Bacteria</taxon>
        <taxon>Bacillati</taxon>
        <taxon>Actinomycetota</taxon>
        <taxon>Thermoleophilia</taxon>
        <taxon>Solirubrobacterales</taxon>
        <taxon>Solirubrobacteraceae</taxon>
        <taxon>Solirubrobacter</taxon>
    </lineage>
</organism>
<name>A0A9X3SBK5_9ACTN</name>
<evidence type="ECO:0000256" key="1">
    <source>
        <dbReference type="SAM" id="SignalP"/>
    </source>
</evidence>
<feature type="signal peptide" evidence="1">
    <location>
        <begin position="1"/>
        <end position="18"/>
    </location>
</feature>
<gene>
    <name evidence="2" type="ORF">OJ997_31085</name>
</gene>
<dbReference type="EMBL" id="JAPDDP010000087">
    <property type="protein sequence ID" value="MDA0184788.1"/>
    <property type="molecule type" value="Genomic_DNA"/>
</dbReference>
<proteinExistence type="predicted"/>